<dbReference type="EMBL" id="JAHHHW010000007">
    <property type="protein sequence ID" value="MBW4430298.1"/>
    <property type="molecule type" value="Genomic_DNA"/>
</dbReference>
<gene>
    <name evidence="1" type="ORF">KME28_00610</name>
</gene>
<dbReference type="AlphaFoldDB" id="A0A9E3H3P0"/>
<proteinExistence type="predicted"/>
<reference evidence="1" key="1">
    <citation type="submission" date="2021-05" db="EMBL/GenBank/DDBJ databases">
        <authorList>
            <person name="Pietrasiak N."/>
            <person name="Ward R."/>
            <person name="Stajich J.E."/>
            <person name="Kurbessoian T."/>
        </authorList>
    </citation>
    <scope>NUCLEOTIDE SEQUENCE</scope>
    <source>
        <strain evidence="1">HA4357-MV3</strain>
    </source>
</reference>
<dbReference type="Proteomes" id="UP000813215">
    <property type="component" value="Unassembled WGS sequence"/>
</dbReference>
<accession>A0A9E3H3P0</accession>
<evidence type="ECO:0000313" key="2">
    <source>
        <dbReference type="Proteomes" id="UP000813215"/>
    </source>
</evidence>
<protein>
    <submittedName>
        <fullName evidence="1">Uncharacterized protein</fullName>
    </submittedName>
</protein>
<name>A0A9E3H3P0_9NOST</name>
<reference evidence="1" key="2">
    <citation type="journal article" date="2022" name="Microbiol. Resour. Announc.">
        <title>Metagenome Sequencing to Explore Phylogenomics of Terrestrial Cyanobacteria.</title>
        <authorList>
            <person name="Ward R.D."/>
            <person name="Stajich J.E."/>
            <person name="Johansen J.R."/>
            <person name="Huntemann M."/>
            <person name="Clum A."/>
            <person name="Foster B."/>
            <person name="Foster B."/>
            <person name="Roux S."/>
            <person name="Palaniappan K."/>
            <person name="Varghese N."/>
            <person name="Mukherjee S."/>
            <person name="Reddy T.B.K."/>
            <person name="Daum C."/>
            <person name="Copeland A."/>
            <person name="Chen I.A."/>
            <person name="Ivanova N.N."/>
            <person name="Kyrpides N.C."/>
            <person name="Shapiro N."/>
            <person name="Eloe-Fadrosh E.A."/>
            <person name="Pietrasiak N."/>
        </authorList>
    </citation>
    <scope>NUCLEOTIDE SEQUENCE</scope>
    <source>
        <strain evidence="1">HA4357-MV3</strain>
    </source>
</reference>
<evidence type="ECO:0000313" key="1">
    <source>
        <dbReference type="EMBL" id="MBW4430298.1"/>
    </source>
</evidence>
<comment type="caution">
    <text evidence="1">The sequence shown here is derived from an EMBL/GenBank/DDBJ whole genome shotgun (WGS) entry which is preliminary data.</text>
</comment>
<organism evidence="1 2">
    <name type="scientific">Pelatocladus maniniholoensis HA4357-MV3</name>
    <dbReference type="NCBI Taxonomy" id="1117104"/>
    <lineage>
        <taxon>Bacteria</taxon>
        <taxon>Bacillati</taxon>
        <taxon>Cyanobacteriota</taxon>
        <taxon>Cyanophyceae</taxon>
        <taxon>Nostocales</taxon>
        <taxon>Nostocaceae</taxon>
        <taxon>Pelatocladus</taxon>
    </lineage>
</organism>
<sequence>MDQGRPTFLTEFVGVGVFKLTLRANQHYASSLIPDQGACGYYTQSATIGSPCL</sequence>